<proteinExistence type="predicted"/>
<dbReference type="Proteomes" id="UP000467841">
    <property type="component" value="Unassembled WGS sequence"/>
</dbReference>
<dbReference type="PANTHER" id="PTHR31900">
    <property type="entry name" value="F-BOX/RNI SUPERFAMILY PROTEIN-RELATED"/>
    <property type="match status" value="1"/>
</dbReference>
<dbReference type="Pfam" id="PF24758">
    <property type="entry name" value="LRR_At5g56370"/>
    <property type="match status" value="1"/>
</dbReference>
<keyword evidence="3" id="KW-1185">Reference proteome</keyword>
<evidence type="ECO:0000259" key="1">
    <source>
        <dbReference type="Pfam" id="PF24758"/>
    </source>
</evidence>
<evidence type="ECO:0000313" key="3">
    <source>
        <dbReference type="Proteomes" id="UP000467841"/>
    </source>
</evidence>
<dbReference type="InterPro" id="IPR055411">
    <property type="entry name" value="LRR_FXL15/At3g58940/PEG3-like"/>
</dbReference>
<dbReference type="InterPro" id="IPR032675">
    <property type="entry name" value="LRR_dom_sf"/>
</dbReference>
<dbReference type="AlphaFoldDB" id="A0A6D2IKS5"/>
<accession>A0A6D2IKS5</accession>
<evidence type="ECO:0000313" key="2">
    <source>
        <dbReference type="EMBL" id="CAA7027698.1"/>
    </source>
</evidence>
<dbReference type="SUPFAM" id="SSF52047">
    <property type="entry name" value="RNI-like"/>
    <property type="match status" value="1"/>
</dbReference>
<sequence length="290" mass="32933">MPLRLYSCETLVSLRLQFVGFHDFEFVSLPNLKIMHLDDNLYADDLVLEKLISSCLVLEDLTIVRNVDETVKVLRVRSNTLNSLKLVLDSSKSWYIDDSDDWEVLIDAPRLTYLSLEDDQSVSFGIRSLGSAAKVEIAVSFNVNDIWDLDESTERNSSVGKLLNGLSSVRDMTISGTTLKIICQYMNLERVPHFHNMTRLETKFYMTDLELLPEFLESCPNLQSLVLKLKGVTCKKETSFSSMPKCLQSSLEYVEMTRPNCEPIIVAEVMSFGKCNSSCKVNVVRLENES</sequence>
<protein>
    <recommendedName>
        <fullName evidence="1">F-box/LRR-repeat protein 15/At3g58940/PEG3-like LRR domain-containing protein</fullName>
    </recommendedName>
</protein>
<gene>
    <name evidence="2" type="ORF">MERR_LOCUS14933</name>
</gene>
<dbReference type="InterPro" id="IPR050232">
    <property type="entry name" value="FBL13/AtMIF1-like"/>
</dbReference>
<name>A0A6D2IKS5_9BRAS</name>
<comment type="caution">
    <text evidence="2">The sequence shown here is derived from an EMBL/GenBank/DDBJ whole genome shotgun (WGS) entry which is preliminary data.</text>
</comment>
<reference evidence="2" key="1">
    <citation type="submission" date="2020-01" db="EMBL/GenBank/DDBJ databases">
        <authorList>
            <person name="Mishra B."/>
        </authorList>
    </citation>
    <scope>NUCLEOTIDE SEQUENCE [LARGE SCALE GENOMIC DNA]</scope>
</reference>
<dbReference type="Gene3D" id="3.80.10.10">
    <property type="entry name" value="Ribonuclease Inhibitor"/>
    <property type="match status" value="1"/>
</dbReference>
<dbReference type="PANTHER" id="PTHR31900:SF25">
    <property type="entry name" value="FBD DOMAIN-CONTAINING PROTEIN"/>
    <property type="match status" value="1"/>
</dbReference>
<feature type="domain" description="F-box/LRR-repeat protein 15/At3g58940/PEG3-like LRR" evidence="1">
    <location>
        <begin position="2"/>
        <end position="119"/>
    </location>
</feature>
<dbReference type="EMBL" id="CACVBM020001060">
    <property type="protein sequence ID" value="CAA7027698.1"/>
    <property type="molecule type" value="Genomic_DNA"/>
</dbReference>
<organism evidence="2 3">
    <name type="scientific">Microthlaspi erraticum</name>
    <dbReference type="NCBI Taxonomy" id="1685480"/>
    <lineage>
        <taxon>Eukaryota</taxon>
        <taxon>Viridiplantae</taxon>
        <taxon>Streptophyta</taxon>
        <taxon>Embryophyta</taxon>
        <taxon>Tracheophyta</taxon>
        <taxon>Spermatophyta</taxon>
        <taxon>Magnoliopsida</taxon>
        <taxon>eudicotyledons</taxon>
        <taxon>Gunneridae</taxon>
        <taxon>Pentapetalae</taxon>
        <taxon>rosids</taxon>
        <taxon>malvids</taxon>
        <taxon>Brassicales</taxon>
        <taxon>Brassicaceae</taxon>
        <taxon>Coluteocarpeae</taxon>
        <taxon>Microthlaspi</taxon>
    </lineage>
</organism>
<dbReference type="OrthoDB" id="594804at2759"/>